<reference evidence="1" key="1">
    <citation type="submission" date="2021-11" db="EMBL/GenBank/DDBJ databases">
        <authorList>
            <consortium name="Genoscope - CEA"/>
            <person name="William W."/>
        </authorList>
    </citation>
    <scope>NUCLEOTIDE SEQUENCE</scope>
</reference>
<sequence>MLRAFSWRPTASYVAARQLCVFITDLLGDVFTGGGPRCWPEFGLQWARENGFVPVRVQPGDPCAYQYPFLYLSKPCKAGALLGRAGPVGASDLAYAFDDEVLRGLDVPFLRDVDTLVEAMVAEDPSLARVAPEMVTRDLSE</sequence>
<comment type="caution">
    <text evidence="1">The sequence shown here is derived from an EMBL/GenBank/DDBJ whole genome shotgun (WGS) entry which is preliminary data.</text>
</comment>
<evidence type="ECO:0000313" key="1">
    <source>
        <dbReference type="EMBL" id="CAH0380225.1"/>
    </source>
</evidence>
<dbReference type="EMBL" id="CAKKNE010000006">
    <property type="protein sequence ID" value="CAH0380225.1"/>
    <property type="molecule type" value="Genomic_DNA"/>
</dbReference>
<organism evidence="1 2">
    <name type="scientific">Pelagomonas calceolata</name>
    <dbReference type="NCBI Taxonomy" id="35677"/>
    <lineage>
        <taxon>Eukaryota</taxon>
        <taxon>Sar</taxon>
        <taxon>Stramenopiles</taxon>
        <taxon>Ochrophyta</taxon>
        <taxon>Pelagophyceae</taxon>
        <taxon>Pelagomonadales</taxon>
        <taxon>Pelagomonadaceae</taxon>
        <taxon>Pelagomonas</taxon>
    </lineage>
</organism>
<dbReference type="OrthoDB" id="421993at2759"/>
<gene>
    <name evidence="1" type="ORF">PECAL_6P18680</name>
</gene>
<accession>A0A8J2T354</accession>
<dbReference type="AlphaFoldDB" id="A0A8J2T354"/>
<proteinExistence type="predicted"/>
<keyword evidence="2" id="KW-1185">Reference proteome</keyword>
<name>A0A8J2T354_9STRA</name>
<dbReference type="Proteomes" id="UP000789595">
    <property type="component" value="Unassembled WGS sequence"/>
</dbReference>
<protein>
    <submittedName>
        <fullName evidence="1">Uncharacterized protein</fullName>
    </submittedName>
</protein>
<evidence type="ECO:0000313" key="2">
    <source>
        <dbReference type="Proteomes" id="UP000789595"/>
    </source>
</evidence>